<name>A0A1X6MX20_9APHY</name>
<dbReference type="RefSeq" id="XP_024337586.1">
    <property type="nucleotide sequence ID" value="XM_024479217.1"/>
</dbReference>
<dbReference type="Proteomes" id="UP000194127">
    <property type="component" value="Unassembled WGS sequence"/>
</dbReference>
<dbReference type="AlphaFoldDB" id="A0A1X6MX20"/>
<evidence type="ECO:0000313" key="2">
    <source>
        <dbReference type="EMBL" id="OSX60792.1"/>
    </source>
</evidence>
<reference evidence="2 3" key="1">
    <citation type="submission" date="2017-04" db="EMBL/GenBank/DDBJ databases">
        <title>Genome Sequence of the Model Brown-Rot Fungus Postia placenta SB12.</title>
        <authorList>
            <consortium name="DOE Joint Genome Institute"/>
            <person name="Gaskell J."/>
            <person name="Kersten P."/>
            <person name="Larrondo L.F."/>
            <person name="Canessa P."/>
            <person name="Martinez D."/>
            <person name="Hibbett D."/>
            <person name="Schmoll M."/>
            <person name="Kubicek C.P."/>
            <person name="Martinez A.T."/>
            <person name="Yadav J."/>
            <person name="Master E."/>
            <person name="Magnuson J.K."/>
            <person name="James T."/>
            <person name="Yaver D."/>
            <person name="Berka R."/>
            <person name="Labutti K."/>
            <person name="Lipzen A."/>
            <person name="Aerts A."/>
            <person name="Barry K."/>
            <person name="Henrissat B."/>
            <person name="Blanchette R."/>
            <person name="Grigoriev I."/>
            <person name="Cullen D."/>
        </authorList>
    </citation>
    <scope>NUCLEOTIDE SEQUENCE [LARGE SCALE GENOMIC DNA]</scope>
    <source>
        <strain evidence="2 3">MAD-698-R-SB12</strain>
    </source>
</reference>
<proteinExistence type="predicted"/>
<dbReference type="GeneID" id="36324167"/>
<organism evidence="2 3">
    <name type="scientific">Postia placenta MAD-698-R-SB12</name>
    <dbReference type="NCBI Taxonomy" id="670580"/>
    <lineage>
        <taxon>Eukaryota</taxon>
        <taxon>Fungi</taxon>
        <taxon>Dikarya</taxon>
        <taxon>Basidiomycota</taxon>
        <taxon>Agaricomycotina</taxon>
        <taxon>Agaricomycetes</taxon>
        <taxon>Polyporales</taxon>
        <taxon>Adustoporiaceae</taxon>
        <taxon>Rhodonia</taxon>
    </lineage>
</organism>
<dbReference type="OrthoDB" id="10288362at2759"/>
<keyword evidence="3" id="KW-1185">Reference proteome</keyword>
<feature type="compositionally biased region" description="Basic and acidic residues" evidence="1">
    <location>
        <begin position="19"/>
        <end position="29"/>
    </location>
</feature>
<evidence type="ECO:0000313" key="3">
    <source>
        <dbReference type="Proteomes" id="UP000194127"/>
    </source>
</evidence>
<sequence>MDSDVGSHWVQRLLVPGKADVDDGSDRRQPSSPTTAAPVVRCVNVETAMHAPAFRVERTRWRMVLITADGSLGQDGQKWRTGTVQECIVSRNATHGVRRPKESDVQLQPRPAATHWPKPFGAFPPTLGQAGIDHYLVGQTVEKTDNINTRTTTDQTRVEVECDLRTRCTGAAEIDQTGLRACRLVASGSWLPARSSQGGPVPRKPRIATAEIAEWQDDVLDGMPATASRECATKESSGLVLEAGQSEQNILAVEVFALHITSGHRQQRQDDDDHVLTKSGPKLDVMRDHTLAGHY</sequence>
<evidence type="ECO:0000256" key="1">
    <source>
        <dbReference type="SAM" id="MobiDB-lite"/>
    </source>
</evidence>
<feature type="region of interest" description="Disordered" evidence="1">
    <location>
        <begin position="16"/>
        <end position="37"/>
    </location>
</feature>
<dbReference type="EMBL" id="KZ110599">
    <property type="protein sequence ID" value="OSX60792.1"/>
    <property type="molecule type" value="Genomic_DNA"/>
</dbReference>
<gene>
    <name evidence="2" type="ORF">POSPLADRAFT_1047160</name>
</gene>
<protein>
    <submittedName>
        <fullName evidence="2">Uncharacterized protein</fullName>
    </submittedName>
</protein>
<accession>A0A1X6MX20</accession>